<keyword evidence="1" id="KW-1185">Reference proteome</keyword>
<gene>
    <name evidence="2" type="primary">LOC107767241</name>
</gene>
<reference evidence="2" key="2">
    <citation type="submission" date="2025-08" db="UniProtKB">
        <authorList>
            <consortium name="RefSeq"/>
        </authorList>
    </citation>
    <scope>IDENTIFICATION</scope>
    <source>
        <tissue evidence="2">Leaf</tissue>
    </source>
</reference>
<organism evidence="1 2">
    <name type="scientific">Nicotiana tabacum</name>
    <name type="common">Common tobacco</name>
    <dbReference type="NCBI Taxonomy" id="4097"/>
    <lineage>
        <taxon>Eukaryota</taxon>
        <taxon>Viridiplantae</taxon>
        <taxon>Streptophyta</taxon>
        <taxon>Embryophyta</taxon>
        <taxon>Tracheophyta</taxon>
        <taxon>Spermatophyta</taxon>
        <taxon>Magnoliopsida</taxon>
        <taxon>eudicotyledons</taxon>
        <taxon>Gunneridae</taxon>
        <taxon>Pentapetalae</taxon>
        <taxon>asterids</taxon>
        <taxon>lamiids</taxon>
        <taxon>Solanales</taxon>
        <taxon>Solanaceae</taxon>
        <taxon>Nicotianoideae</taxon>
        <taxon>Nicotianeae</taxon>
        <taxon>Nicotiana</taxon>
    </lineage>
</organism>
<dbReference type="RefSeq" id="XP_075093913.1">
    <property type="nucleotide sequence ID" value="XM_075237812.1"/>
</dbReference>
<reference evidence="1" key="1">
    <citation type="journal article" date="2014" name="Nat. Commun.">
        <title>The tobacco genome sequence and its comparison with those of tomato and potato.</title>
        <authorList>
            <person name="Sierro N."/>
            <person name="Battey J.N."/>
            <person name="Ouadi S."/>
            <person name="Bakaher N."/>
            <person name="Bovet L."/>
            <person name="Willig A."/>
            <person name="Goepfert S."/>
            <person name="Peitsch M.C."/>
            <person name="Ivanov N.V."/>
        </authorList>
    </citation>
    <scope>NUCLEOTIDE SEQUENCE [LARGE SCALE GENOMIC DNA]</scope>
</reference>
<protein>
    <submittedName>
        <fullName evidence="2">Auxin response factor 2 isoform X1</fullName>
    </submittedName>
</protein>
<evidence type="ECO:0000313" key="2">
    <source>
        <dbReference type="RefSeq" id="XP_075093913.1"/>
    </source>
</evidence>
<sequence>MMAYARVEALLEAQTLHTIKWNRLPRRARYPWEMMIKVEIVACIGNYGLLVLVHWLLFQAVVIWSSIILKVTLNSQMQIEACMNEDGLMPMPAYNVPYKILCRVVSVRLQAEANTDEVFAEITLLPHLGTREPILAERSPLFSRAKTDVHTYSKKLTPSDVNTHGGLSIPKQLADECFPPLNNDQDFPAQDLVAKDLNGLEWKFRHVYRGQSRRHLIRNGWSRFVSAKKLVAGDTLIFVRGKNYELYVAVRRAKKQQTSSSTSILSSHYMQHGMLSNAYHAVSSGTMFTIYYRPWTCPAAFIIPYNQYMKASEIDYEVGMTFNMPFESHELDCGRTVCPIFSGTIVDVKDFDPIRWPGSDWRCLKVKWNHAKLMPVRPERVSPWSIVAIGITKRKRRSFSSYPSKAQPLDPANPFGVKDCLMKSSVEHSPPWNSRVLQGQEKAVNAYEENAFRRPHDLRQPPQRKLRWRRGQVRLENQQHNHILDPWLDFIGKEVHGTSPSSNGFSNLQSSKIPSFASESLSIPKIVDYRNSNSKGNVESDVMGSQPTGGSKLKLFGVDILNGPESPSQHGSKLTHFGSFPAASKTVNFLEQSKSTSGNSDTQCSRSCTKVLKYGCALGRSIDMSRVKGYGELISELDKLFGFEGSLLDGSKDWHVTYQDREGNTKLLGDYPWSDFQAMVRKMFICPIGADYLADRSF</sequence>
<accession>A0AC58T9K0</accession>
<evidence type="ECO:0000313" key="1">
    <source>
        <dbReference type="Proteomes" id="UP000790787"/>
    </source>
</evidence>
<dbReference type="Proteomes" id="UP000790787">
    <property type="component" value="Chromosome 19"/>
</dbReference>
<name>A0AC58T9K0_TOBAC</name>
<proteinExistence type="predicted"/>